<gene>
    <name evidence="2" type="ORF">J437_LFUL017652</name>
</gene>
<dbReference type="EMBL" id="KZ309200">
    <property type="protein sequence ID" value="KAG8237657.1"/>
    <property type="molecule type" value="Genomic_DNA"/>
</dbReference>
<name>A0A8K0KN25_LADFU</name>
<accession>A0A8K0KN25</accession>
<evidence type="ECO:0000313" key="2">
    <source>
        <dbReference type="EMBL" id="KAG8237657.1"/>
    </source>
</evidence>
<protein>
    <submittedName>
        <fullName evidence="2">Uncharacterized protein</fullName>
    </submittedName>
</protein>
<reference evidence="2" key="1">
    <citation type="submission" date="2013-04" db="EMBL/GenBank/DDBJ databases">
        <authorList>
            <person name="Qu J."/>
            <person name="Murali S.C."/>
            <person name="Bandaranaike D."/>
            <person name="Bellair M."/>
            <person name="Blankenburg K."/>
            <person name="Chao H."/>
            <person name="Dinh H."/>
            <person name="Doddapaneni H."/>
            <person name="Downs B."/>
            <person name="Dugan-Rocha S."/>
            <person name="Elkadiri S."/>
            <person name="Gnanaolivu R.D."/>
            <person name="Hernandez B."/>
            <person name="Javaid M."/>
            <person name="Jayaseelan J.C."/>
            <person name="Lee S."/>
            <person name="Li M."/>
            <person name="Ming W."/>
            <person name="Munidasa M."/>
            <person name="Muniz J."/>
            <person name="Nguyen L."/>
            <person name="Ongeri F."/>
            <person name="Osuji N."/>
            <person name="Pu L.-L."/>
            <person name="Puazo M."/>
            <person name="Qu C."/>
            <person name="Quiroz J."/>
            <person name="Raj R."/>
            <person name="Weissenberger G."/>
            <person name="Xin Y."/>
            <person name="Zou X."/>
            <person name="Han Y."/>
            <person name="Richards S."/>
            <person name="Worley K."/>
            <person name="Muzny D."/>
            <person name="Gibbs R."/>
        </authorList>
    </citation>
    <scope>NUCLEOTIDE SEQUENCE</scope>
    <source>
        <strain evidence="2">Sampled in the wild</strain>
    </source>
</reference>
<evidence type="ECO:0000313" key="3">
    <source>
        <dbReference type="Proteomes" id="UP000792457"/>
    </source>
</evidence>
<dbReference type="Proteomes" id="UP000792457">
    <property type="component" value="Unassembled WGS sequence"/>
</dbReference>
<dbReference type="AlphaFoldDB" id="A0A8K0KN25"/>
<evidence type="ECO:0000256" key="1">
    <source>
        <dbReference type="SAM" id="MobiDB-lite"/>
    </source>
</evidence>
<feature type="compositionally biased region" description="Basic and acidic residues" evidence="1">
    <location>
        <begin position="22"/>
        <end position="31"/>
    </location>
</feature>
<feature type="region of interest" description="Disordered" evidence="1">
    <location>
        <begin position="1"/>
        <end position="47"/>
    </location>
</feature>
<proteinExistence type="predicted"/>
<comment type="caution">
    <text evidence="2">The sequence shown here is derived from an EMBL/GenBank/DDBJ whole genome shotgun (WGS) entry which is preliminary data.</text>
</comment>
<keyword evidence="3" id="KW-1185">Reference proteome</keyword>
<organism evidence="2 3">
    <name type="scientific">Ladona fulva</name>
    <name type="common">Scarce chaser dragonfly</name>
    <name type="synonym">Libellula fulva</name>
    <dbReference type="NCBI Taxonomy" id="123851"/>
    <lineage>
        <taxon>Eukaryota</taxon>
        <taxon>Metazoa</taxon>
        <taxon>Ecdysozoa</taxon>
        <taxon>Arthropoda</taxon>
        <taxon>Hexapoda</taxon>
        <taxon>Insecta</taxon>
        <taxon>Pterygota</taxon>
        <taxon>Palaeoptera</taxon>
        <taxon>Odonata</taxon>
        <taxon>Epiprocta</taxon>
        <taxon>Anisoptera</taxon>
        <taxon>Libelluloidea</taxon>
        <taxon>Libellulidae</taxon>
        <taxon>Ladona</taxon>
    </lineage>
</organism>
<reference evidence="2" key="2">
    <citation type="submission" date="2017-10" db="EMBL/GenBank/DDBJ databases">
        <title>Ladona fulva Genome sequencing and assembly.</title>
        <authorList>
            <person name="Murali S."/>
            <person name="Richards S."/>
            <person name="Bandaranaike D."/>
            <person name="Bellair M."/>
            <person name="Blankenburg K."/>
            <person name="Chao H."/>
            <person name="Dinh H."/>
            <person name="Doddapaneni H."/>
            <person name="Dugan-Rocha S."/>
            <person name="Elkadiri S."/>
            <person name="Gnanaolivu R."/>
            <person name="Hernandez B."/>
            <person name="Skinner E."/>
            <person name="Javaid M."/>
            <person name="Lee S."/>
            <person name="Li M."/>
            <person name="Ming W."/>
            <person name="Munidasa M."/>
            <person name="Muniz J."/>
            <person name="Nguyen L."/>
            <person name="Hughes D."/>
            <person name="Osuji N."/>
            <person name="Pu L.-L."/>
            <person name="Puazo M."/>
            <person name="Qu C."/>
            <person name="Quiroz J."/>
            <person name="Raj R."/>
            <person name="Weissenberger G."/>
            <person name="Xin Y."/>
            <person name="Zou X."/>
            <person name="Han Y."/>
            <person name="Worley K."/>
            <person name="Muzny D."/>
            <person name="Gibbs R."/>
        </authorList>
    </citation>
    <scope>NUCLEOTIDE SEQUENCE</scope>
    <source>
        <strain evidence="2">Sampled in the wild</strain>
    </source>
</reference>
<sequence>MNLTDAGRYGEELPTKNGAAELESRRNDKCHPRGHGRRNGLFSSFSGLQCSTNNADRQGEDCSKKCTFTSENTKKRLDRLYGFLARRPEIKFRASEKTSLARAKGLMEGNFMIY</sequence>